<keyword evidence="3 6" id="KW-0812">Transmembrane</keyword>
<keyword evidence="5 6" id="KW-0472">Membrane</keyword>
<evidence type="ECO:0000256" key="6">
    <source>
        <dbReference type="SAM" id="Phobius"/>
    </source>
</evidence>
<dbReference type="InterPro" id="IPR050920">
    <property type="entry name" value="Nematode_rcpt-like_delta"/>
</dbReference>
<organism evidence="7 8">
    <name type="scientific">Mesorhabditis belari</name>
    <dbReference type="NCBI Taxonomy" id="2138241"/>
    <lineage>
        <taxon>Eukaryota</taxon>
        <taxon>Metazoa</taxon>
        <taxon>Ecdysozoa</taxon>
        <taxon>Nematoda</taxon>
        <taxon>Chromadorea</taxon>
        <taxon>Rhabditida</taxon>
        <taxon>Rhabditina</taxon>
        <taxon>Rhabditomorpha</taxon>
        <taxon>Rhabditoidea</taxon>
        <taxon>Rhabditidae</taxon>
        <taxon>Mesorhabditinae</taxon>
        <taxon>Mesorhabditis</taxon>
    </lineage>
</organism>
<keyword evidence="4 6" id="KW-1133">Transmembrane helix</keyword>
<feature type="transmembrane region" description="Helical" evidence="6">
    <location>
        <begin position="136"/>
        <end position="157"/>
    </location>
</feature>
<evidence type="ECO:0000313" key="8">
    <source>
        <dbReference type="WBParaSite" id="MBELARI_LOCUS15849"/>
    </source>
</evidence>
<dbReference type="InterPro" id="IPR019421">
    <property type="entry name" value="7TM_GPCR_serpentine_rcpt_Srd"/>
</dbReference>
<feature type="transmembrane region" description="Helical" evidence="6">
    <location>
        <begin position="178"/>
        <end position="201"/>
    </location>
</feature>
<comment type="subcellular location">
    <subcellularLocation>
        <location evidence="1">Membrane</location>
        <topology evidence="1">Multi-pass membrane protein</topology>
    </subcellularLocation>
</comment>
<comment type="similarity">
    <text evidence="2">Belongs to the nematode receptor-like protein srd family.</text>
</comment>
<dbReference type="Pfam" id="PF10317">
    <property type="entry name" value="7TM_GPCR_Srd"/>
    <property type="match status" value="1"/>
</dbReference>
<feature type="transmembrane region" description="Helical" evidence="6">
    <location>
        <begin position="36"/>
        <end position="57"/>
    </location>
</feature>
<name>A0AAF3EP48_9BILA</name>
<protein>
    <recommendedName>
        <fullName evidence="9">G protein-coupled receptor</fullName>
    </recommendedName>
</protein>
<feature type="transmembrane region" description="Helical" evidence="6">
    <location>
        <begin position="69"/>
        <end position="91"/>
    </location>
</feature>
<keyword evidence="7" id="KW-1185">Reference proteome</keyword>
<evidence type="ECO:0000256" key="1">
    <source>
        <dbReference type="ARBA" id="ARBA00004141"/>
    </source>
</evidence>
<evidence type="ECO:0000313" key="7">
    <source>
        <dbReference type="Proteomes" id="UP000887575"/>
    </source>
</evidence>
<reference evidence="8" key="1">
    <citation type="submission" date="2024-02" db="UniProtKB">
        <authorList>
            <consortium name="WormBaseParasite"/>
        </authorList>
    </citation>
    <scope>IDENTIFICATION</scope>
</reference>
<dbReference type="AlphaFoldDB" id="A0AAF3EP48"/>
<dbReference type="WBParaSite" id="MBELARI_LOCUS15849">
    <property type="protein sequence ID" value="MBELARI_LOCUS15849"/>
    <property type="gene ID" value="MBELARI_LOCUS15849"/>
</dbReference>
<dbReference type="PANTHER" id="PTHR22945">
    <property type="entry name" value="SERPENTINE RECEPTOR, CLASS D DELTA"/>
    <property type="match status" value="1"/>
</dbReference>
<sequence>MTAGLAMTRCIPIGWGLAYQFHGLCRKVSPQFCMNVHAITAHCVAYVYSLLPLSFWYRHYVLIKKAPSPLKIAFICFIFYIPAFISMVMFASSTSDPVIVRRMLIEHRNISLFPDDPKVAALIGYESIFQKTTLAIIIWICLPIFPGYTAAITYRTRIMYILRANPMSNKTKDAQKKLVKALTIQAIIPLFMMSQASIYIWRQFQLP</sequence>
<evidence type="ECO:0000256" key="3">
    <source>
        <dbReference type="ARBA" id="ARBA00022692"/>
    </source>
</evidence>
<evidence type="ECO:0000256" key="5">
    <source>
        <dbReference type="ARBA" id="ARBA00023136"/>
    </source>
</evidence>
<evidence type="ECO:0000256" key="2">
    <source>
        <dbReference type="ARBA" id="ARBA00009166"/>
    </source>
</evidence>
<dbReference type="Proteomes" id="UP000887575">
    <property type="component" value="Unassembled WGS sequence"/>
</dbReference>
<proteinExistence type="inferred from homology"/>
<accession>A0AAF3EP48</accession>
<dbReference type="PANTHER" id="PTHR22945:SF40">
    <property type="entry name" value="SERPENTINE RECEPTOR, CLASS D (DELTA)-RELATED"/>
    <property type="match status" value="1"/>
</dbReference>
<evidence type="ECO:0000256" key="4">
    <source>
        <dbReference type="ARBA" id="ARBA00022989"/>
    </source>
</evidence>
<evidence type="ECO:0008006" key="9">
    <source>
        <dbReference type="Google" id="ProtNLM"/>
    </source>
</evidence>
<dbReference type="GO" id="GO:0016020">
    <property type="term" value="C:membrane"/>
    <property type="evidence" value="ECO:0007669"/>
    <property type="project" value="UniProtKB-SubCell"/>
</dbReference>